<accession>A0ABS4VID3</accession>
<comment type="caution">
    <text evidence="1">The sequence shown here is derived from an EMBL/GenBank/DDBJ whole genome shotgun (WGS) entry which is preliminary data.</text>
</comment>
<protein>
    <submittedName>
        <fullName evidence="1">Uncharacterized protein</fullName>
    </submittedName>
</protein>
<dbReference type="RefSeq" id="WP_157866836.1">
    <property type="nucleotide sequence ID" value="NZ_BMWJ01000021.1"/>
</dbReference>
<reference evidence="1 2" key="1">
    <citation type="submission" date="2021-03" db="EMBL/GenBank/DDBJ databases">
        <title>Sequencing the genomes of 1000 actinobacteria strains.</title>
        <authorList>
            <person name="Klenk H.-P."/>
        </authorList>
    </citation>
    <scope>NUCLEOTIDE SEQUENCE [LARGE SCALE GENOMIC DNA]</scope>
    <source>
        <strain evidence="1 2">DSM 40843</strain>
    </source>
</reference>
<evidence type="ECO:0000313" key="1">
    <source>
        <dbReference type="EMBL" id="MBP2363551.1"/>
    </source>
</evidence>
<proteinExistence type="predicted"/>
<evidence type="ECO:0000313" key="2">
    <source>
        <dbReference type="Proteomes" id="UP001519311"/>
    </source>
</evidence>
<keyword evidence="2" id="KW-1185">Reference proteome</keyword>
<dbReference type="EMBL" id="JAGINS010000002">
    <property type="protein sequence ID" value="MBP2363551.1"/>
    <property type="molecule type" value="Genomic_DNA"/>
</dbReference>
<sequence>MPPDRQLTAASPQMVLLRHWEQRKRYMSYPELLEALEALAIQIVL</sequence>
<name>A0ABS4VID3_9ACTN</name>
<gene>
    <name evidence="1" type="ORF">JOF59_006043</name>
</gene>
<dbReference type="Proteomes" id="UP001519311">
    <property type="component" value="Unassembled WGS sequence"/>
</dbReference>
<dbReference type="GeneID" id="97347259"/>
<organism evidence="1 2">
    <name type="scientific">Streptomyces clavifer</name>
    <dbReference type="NCBI Taxonomy" id="68188"/>
    <lineage>
        <taxon>Bacteria</taxon>
        <taxon>Bacillati</taxon>
        <taxon>Actinomycetota</taxon>
        <taxon>Actinomycetes</taxon>
        <taxon>Kitasatosporales</taxon>
        <taxon>Streptomycetaceae</taxon>
        <taxon>Streptomyces</taxon>
    </lineage>
</organism>